<evidence type="ECO:0000313" key="13">
    <source>
        <dbReference type="EMBL" id="XAY04749.1"/>
    </source>
</evidence>
<dbReference type="GO" id="GO:0005524">
    <property type="term" value="F:ATP binding"/>
    <property type="evidence" value="ECO:0007669"/>
    <property type="project" value="UniProtKB-KW"/>
</dbReference>
<dbReference type="GO" id="GO:0006450">
    <property type="term" value="P:regulation of translational fidelity"/>
    <property type="evidence" value="ECO:0007669"/>
    <property type="project" value="TreeGrafter"/>
</dbReference>
<dbReference type="AlphaFoldDB" id="A0AAU7ATS7"/>
<comment type="similarity">
    <text evidence="2">Belongs to the SUA5 family.</text>
</comment>
<evidence type="ECO:0000256" key="11">
    <source>
        <dbReference type="ARBA" id="ARBA00048366"/>
    </source>
</evidence>
<keyword evidence="6" id="KW-0819">tRNA processing</keyword>
<dbReference type="Gene3D" id="3.90.870.10">
    <property type="entry name" value="DHBP synthase"/>
    <property type="match status" value="1"/>
</dbReference>
<accession>A0AAU7ATS7</accession>
<proteinExistence type="inferred from homology"/>
<feature type="domain" description="YrdC-like" evidence="12">
    <location>
        <begin position="6"/>
        <end position="196"/>
    </location>
</feature>
<dbReference type="InterPro" id="IPR006070">
    <property type="entry name" value="Sua5-like_dom"/>
</dbReference>
<keyword evidence="5 13" id="KW-0808">Transferase</keyword>
<dbReference type="Pfam" id="PF01300">
    <property type="entry name" value="Sua5_yciO_yrdC"/>
    <property type="match status" value="1"/>
</dbReference>
<evidence type="ECO:0000256" key="6">
    <source>
        <dbReference type="ARBA" id="ARBA00022694"/>
    </source>
</evidence>
<evidence type="ECO:0000256" key="8">
    <source>
        <dbReference type="ARBA" id="ARBA00022741"/>
    </source>
</evidence>
<evidence type="ECO:0000256" key="10">
    <source>
        <dbReference type="ARBA" id="ARBA00029774"/>
    </source>
</evidence>
<dbReference type="PROSITE" id="PS51163">
    <property type="entry name" value="YRDC"/>
    <property type="match status" value="1"/>
</dbReference>
<dbReference type="SUPFAM" id="SSF55821">
    <property type="entry name" value="YrdC/RibB"/>
    <property type="match status" value="1"/>
</dbReference>
<dbReference type="KEGG" id="parq:DSM112329_01585"/>
<dbReference type="EC" id="2.7.7.87" evidence="3"/>
<evidence type="ECO:0000259" key="12">
    <source>
        <dbReference type="PROSITE" id="PS51163"/>
    </source>
</evidence>
<dbReference type="PANTHER" id="PTHR17490">
    <property type="entry name" value="SUA5"/>
    <property type="match status" value="1"/>
</dbReference>
<keyword evidence="8" id="KW-0547">Nucleotide-binding</keyword>
<keyword evidence="7 13" id="KW-0548">Nucleotidyltransferase</keyword>
<dbReference type="GO" id="GO:0003725">
    <property type="term" value="F:double-stranded RNA binding"/>
    <property type="evidence" value="ECO:0007669"/>
    <property type="project" value="InterPro"/>
</dbReference>
<evidence type="ECO:0000256" key="4">
    <source>
        <dbReference type="ARBA" id="ARBA00022490"/>
    </source>
</evidence>
<evidence type="ECO:0000256" key="9">
    <source>
        <dbReference type="ARBA" id="ARBA00022840"/>
    </source>
</evidence>
<dbReference type="GO" id="GO:0008033">
    <property type="term" value="P:tRNA processing"/>
    <property type="evidence" value="ECO:0007669"/>
    <property type="project" value="UniProtKB-KW"/>
</dbReference>
<dbReference type="InterPro" id="IPR050156">
    <property type="entry name" value="TC-AMP_synthase_SUA5"/>
</dbReference>
<evidence type="ECO:0000256" key="3">
    <source>
        <dbReference type="ARBA" id="ARBA00012584"/>
    </source>
</evidence>
<dbReference type="PANTHER" id="PTHR17490:SF16">
    <property type="entry name" value="THREONYLCARBAMOYL-AMP SYNTHASE"/>
    <property type="match status" value="1"/>
</dbReference>
<sequence>MATLTADDAATFARCMQVGGVAIFPADTVYGLACEPSDKEAVRRLYAMKGRVPDKPAAVMFFQPSLALAALPELGPRTRDALLALLPGAVTLLLPNPSGRYPLACGPDPATIGLRVPALPPHLAALRDVTWPVLQSSANRAGGPDARTVDAVPSGIREAADLVLDGGELPGTSSTVIDLAGYEDGGTWTIVRAGAVPDEEVAARLAP</sequence>
<name>A0AAU7ATS7_9ACTN</name>
<dbReference type="GO" id="GO:0005737">
    <property type="term" value="C:cytoplasm"/>
    <property type="evidence" value="ECO:0007669"/>
    <property type="project" value="UniProtKB-SubCell"/>
</dbReference>
<dbReference type="GO" id="GO:0061710">
    <property type="term" value="F:L-threonylcarbamoyladenylate synthase"/>
    <property type="evidence" value="ECO:0007669"/>
    <property type="project" value="UniProtKB-EC"/>
</dbReference>
<keyword evidence="9" id="KW-0067">ATP-binding</keyword>
<evidence type="ECO:0000256" key="1">
    <source>
        <dbReference type="ARBA" id="ARBA00004496"/>
    </source>
</evidence>
<keyword evidence="4" id="KW-0963">Cytoplasm</keyword>
<reference evidence="13" key="1">
    <citation type="submission" date="2022-12" db="EMBL/GenBank/DDBJ databases">
        <title>Paraconexibacter alkalitolerans sp. nov. and Baekduia alba sp. nov., isolated from soil and emended description of the genera Paraconexibacter (Chun et al., 2020) and Baekduia (An et al., 2020).</title>
        <authorList>
            <person name="Vieira S."/>
            <person name="Huber K.J."/>
            <person name="Geppert A."/>
            <person name="Wolf J."/>
            <person name="Neumann-Schaal M."/>
            <person name="Muesken M."/>
            <person name="Overmann J."/>
        </authorList>
    </citation>
    <scope>NUCLEOTIDE SEQUENCE</scope>
    <source>
        <strain evidence="13">AEG42_29</strain>
    </source>
</reference>
<comment type="catalytic activity">
    <reaction evidence="11">
        <text>L-threonine + hydrogencarbonate + ATP = L-threonylcarbamoyladenylate + diphosphate + H2O</text>
        <dbReference type="Rhea" id="RHEA:36407"/>
        <dbReference type="ChEBI" id="CHEBI:15377"/>
        <dbReference type="ChEBI" id="CHEBI:17544"/>
        <dbReference type="ChEBI" id="CHEBI:30616"/>
        <dbReference type="ChEBI" id="CHEBI:33019"/>
        <dbReference type="ChEBI" id="CHEBI:57926"/>
        <dbReference type="ChEBI" id="CHEBI:73682"/>
        <dbReference type="EC" id="2.7.7.87"/>
    </reaction>
</comment>
<dbReference type="EMBL" id="CP114014">
    <property type="protein sequence ID" value="XAY04749.1"/>
    <property type="molecule type" value="Genomic_DNA"/>
</dbReference>
<organism evidence="13">
    <name type="scientific">Paraconexibacter sp. AEG42_29</name>
    <dbReference type="NCBI Taxonomy" id="2997339"/>
    <lineage>
        <taxon>Bacteria</taxon>
        <taxon>Bacillati</taxon>
        <taxon>Actinomycetota</taxon>
        <taxon>Thermoleophilia</taxon>
        <taxon>Solirubrobacterales</taxon>
        <taxon>Paraconexibacteraceae</taxon>
        <taxon>Paraconexibacter</taxon>
    </lineage>
</organism>
<gene>
    <name evidence="13" type="primary">ywlC</name>
    <name evidence="13" type="ORF">DSM112329_01585</name>
</gene>
<dbReference type="InterPro" id="IPR017945">
    <property type="entry name" value="DHBP_synth_RibB-like_a/b_dom"/>
</dbReference>
<dbReference type="GO" id="GO:0000049">
    <property type="term" value="F:tRNA binding"/>
    <property type="evidence" value="ECO:0007669"/>
    <property type="project" value="TreeGrafter"/>
</dbReference>
<comment type="subcellular location">
    <subcellularLocation>
        <location evidence="1">Cytoplasm</location>
    </subcellularLocation>
</comment>
<protein>
    <recommendedName>
        <fullName evidence="10">L-threonylcarbamoyladenylate synthase</fullName>
        <ecNumber evidence="3">2.7.7.87</ecNumber>
    </recommendedName>
    <alternativeName>
        <fullName evidence="10">L-threonylcarbamoyladenylate synthase</fullName>
    </alternativeName>
</protein>
<evidence type="ECO:0000256" key="5">
    <source>
        <dbReference type="ARBA" id="ARBA00022679"/>
    </source>
</evidence>
<evidence type="ECO:0000256" key="2">
    <source>
        <dbReference type="ARBA" id="ARBA00007663"/>
    </source>
</evidence>
<dbReference type="RefSeq" id="WP_354701275.1">
    <property type="nucleotide sequence ID" value="NZ_CP114014.1"/>
</dbReference>
<evidence type="ECO:0000256" key="7">
    <source>
        <dbReference type="ARBA" id="ARBA00022695"/>
    </source>
</evidence>